<keyword evidence="6 7" id="KW-0472">Membrane</keyword>
<dbReference type="AlphaFoldDB" id="A0A3M7C7Q6"/>
<feature type="transmembrane region" description="Helical" evidence="7">
    <location>
        <begin position="193"/>
        <end position="215"/>
    </location>
</feature>
<evidence type="ECO:0000256" key="4">
    <source>
        <dbReference type="ARBA" id="ARBA00022989"/>
    </source>
</evidence>
<evidence type="ECO:0000256" key="7">
    <source>
        <dbReference type="SAM" id="Phobius"/>
    </source>
</evidence>
<dbReference type="GO" id="GO:0015677">
    <property type="term" value="P:copper ion import"/>
    <property type="evidence" value="ECO:0007669"/>
    <property type="project" value="TreeGrafter"/>
</dbReference>
<dbReference type="OrthoDB" id="17725at2759"/>
<dbReference type="PANTHER" id="PTHR32361">
    <property type="entry name" value="FERRIC/CUPRIC REDUCTASE TRANSMEMBRANE COMPONENT"/>
    <property type="match status" value="1"/>
</dbReference>
<feature type="domain" description="Ferric oxidoreductase" evidence="8">
    <location>
        <begin position="155"/>
        <end position="251"/>
    </location>
</feature>
<dbReference type="EMBL" id="QWIN01000718">
    <property type="protein sequence ID" value="RMY47776.1"/>
    <property type="molecule type" value="Genomic_DNA"/>
</dbReference>
<evidence type="ECO:0000256" key="2">
    <source>
        <dbReference type="ARBA" id="ARBA00022448"/>
    </source>
</evidence>
<dbReference type="GO" id="GO:0006826">
    <property type="term" value="P:iron ion transport"/>
    <property type="evidence" value="ECO:0007669"/>
    <property type="project" value="TreeGrafter"/>
</dbReference>
<dbReference type="GO" id="GO:0006879">
    <property type="term" value="P:intracellular iron ion homeostasis"/>
    <property type="evidence" value="ECO:0007669"/>
    <property type="project" value="TreeGrafter"/>
</dbReference>
<evidence type="ECO:0000313" key="9">
    <source>
        <dbReference type="EMBL" id="RMY47776.1"/>
    </source>
</evidence>
<dbReference type="PANTHER" id="PTHR32361:SF23">
    <property type="entry name" value="FERRIC-CHELATE REDUCTASE"/>
    <property type="match status" value="1"/>
</dbReference>
<dbReference type="Pfam" id="PF01794">
    <property type="entry name" value="Ferric_reduct"/>
    <property type="match status" value="1"/>
</dbReference>
<dbReference type="VEuPathDB" id="FungiDB:BTJ68_14134"/>
<keyword evidence="4 7" id="KW-1133">Transmembrane helix</keyword>
<feature type="transmembrane region" description="Helical" evidence="7">
    <location>
        <begin position="50"/>
        <end position="71"/>
    </location>
</feature>
<feature type="transmembrane region" description="Helical" evidence="7">
    <location>
        <begin position="151"/>
        <end position="172"/>
    </location>
</feature>
<feature type="transmembrane region" description="Helical" evidence="7">
    <location>
        <begin position="110"/>
        <end position="131"/>
    </location>
</feature>
<keyword evidence="2" id="KW-0813">Transport</keyword>
<evidence type="ECO:0000256" key="1">
    <source>
        <dbReference type="ARBA" id="ARBA00004141"/>
    </source>
</evidence>
<dbReference type="InterPro" id="IPR051410">
    <property type="entry name" value="Ferric/Cupric_Reductase"/>
</dbReference>
<keyword evidence="3 7" id="KW-0812">Transmembrane</keyword>
<protein>
    <recommendedName>
        <fullName evidence="8">Ferric oxidoreductase domain-containing protein</fullName>
    </recommendedName>
</protein>
<accession>A0A3M7C7Q6</accession>
<evidence type="ECO:0000256" key="3">
    <source>
        <dbReference type="ARBA" id="ARBA00022692"/>
    </source>
</evidence>
<evidence type="ECO:0000313" key="10">
    <source>
        <dbReference type="Proteomes" id="UP000270230"/>
    </source>
</evidence>
<keyword evidence="5" id="KW-0406">Ion transport</keyword>
<dbReference type="Proteomes" id="UP000270230">
    <property type="component" value="Unassembled WGS sequence"/>
</dbReference>
<organism evidence="9 10">
    <name type="scientific">Hortaea werneckii</name>
    <name type="common">Black yeast</name>
    <name type="synonym">Cladosporium werneckii</name>
    <dbReference type="NCBI Taxonomy" id="91943"/>
    <lineage>
        <taxon>Eukaryota</taxon>
        <taxon>Fungi</taxon>
        <taxon>Dikarya</taxon>
        <taxon>Ascomycota</taxon>
        <taxon>Pezizomycotina</taxon>
        <taxon>Dothideomycetes</taxon>
        <taxon>Dothideomycetidae</taxon>
        <taxon>Mycosphaerellales</taxon>
        <taxon>Teratosphaeriaceae</taxon>
        <taxon>Hortaea</taxon>
    </lineage>
</organism>
<dbReference type="GO" id="GO:0005886">
    <property type="term" value="C:plasma membrane"/>
    <property type="evidence" value="ECO:0007669"/>
    <property type="project" value="TreeGrafter"/>
</dbReference>
<reference evidence="9 10" key="1">
    <citation type="journal article" date="2018" name="BMC Genomics">
        <title>Genomic evidence for intraspecific hybridization in a clonal and extremely halotolerant yeast.</title>
        <authorList>
            <person name="Gostincar C."/>
            <person name="Stajich J.E."/>
            <person name="Zupancic J."/>
            <person name="Zalar P."/>
            <person name="Gunde-Cimerman N."/>
        </authorList>
    </citation>
    <scope>NUCLEOTIDE SEQUENCE [LARGE SCALE GENOMIC DNA]</scope>
    <source>
        <strain evidence="9 10">EXF-151</strain>
    </source>
</reference>
<evidence type="ECO:0000256" key="5">
    <source>
        <dbReference type="ARBA" id="ARBA00023065"/>
    </source>
</evidence>
<dbReference type="GO" id="GO:0000293">
    <property type="term" value="F:ferric-chelate reductase activity"/>
    <property type="evidence" value="ECO:0007669"/>
    <property type="project" value="TreeGrafter"/>
</dbReference>
<evidence type="ECO:0000256" key="6">
    <source>
        <dbReference type="ARBA" id="ARBA00023136"/>
    </source>
</evidence>
<sequence length="251" mass="29050">MDGMSHGTPWLYQPVKFHSFREYTCTLNSTKQCEYQQGYWRFWSEADHRYALPTIALFMAAIVLFGIGNLVQEASPRSFLQCRPTRRLIALHRYFSYRSLRIEVLNWNSAPFGVLLLAAIGVIYFFCMTLAPKPYYWPNTPELNYGNSPPLATRAGWLSLACMPFVFATAGKSNFITLATGVSHERLQVFHRWISYAFFVLALIHTFPFIVYHVWKGDMQEEWNTSLFYWTGVIALLAQAYLTFASFGPLR</sequence>
<name>A0A3M7C7Q6_HORWE</name>
<proteinExistence type="predicted"/>
<gene>
    <name evidence="9" type="ORF">D0865_08473</name>
</gene>
<evidence type="ECO:0000259" key="8">
    <source>
        <dbReference type="Pfam" id="PF01794"/>
    </source>
</evidence>
<feature type="transmembrane region" description="Helical" evidence="7">
    <location>
        <begin position="227"/>
        <end position="247"/>
    </location>
</feature>
<comment type="subcellular location">
    <subcellularLocation>
        <location evidence="1">Membrane</location>
        <topology evidence="1">Multi-pass membrane protein</topology>
    </subcellularLocation>
</comment>
<dbReference type="InterPro" id="IPR013130">
    <property type="entry name" value="Fe3_Rdtase_TM_dom"/>
</dbReference>
<comment type="caution">
    <text evidence="9">The sequence shown here is derived from an EMBL/GenBank/DDBJ whole genome shotgun (WGS) entry which is preliminary data.</text>
</comment>